<protein>
    <submittedName>
        <fullName evidence="1">Uncharacterized protein</fullName>
    </submittedName>
</protein>
<dbReference type="InParanoid" id="K5WP71"/>
<dbReference type="Proteomes" id="UP000008493">
    <property type="component" value="Unassembled WGS sequence"/>
</dbReference>
<dbReference type="GeneID" id="18824739"/>
<evidence type="ECO:0000313" key="1">
    <source>
        <dbReference type="EMBL" id="EKM77096.1"/>
    </source>
</evidence>
<dbReference type="RefSeq" id="XP_007332385.1">
    <property type="nucleotide sequence ID" value="XM_007332323.1"/>
</dbReference>
<reference evidence="2" key="1">
    <citation type="journal article" date="2012" name="Proc. Natl. Acad. Sci. U.S.A.">
        <title>Genome sequence of the button mushroom Agaricus bisporus reveals mechanisms governing adaptation to a humic-rich ecological niche.</title>
        <authorList>
            <person name="Morin E."/>
            <person name="Kohler A."/>
            <person name="Baker A.R."/>
            <person name="Foulongne-Oriol M."/>
            <person name="Lombard V."/>
            <person name="Nagy L.G."/>
            <person name="Ohm R.A."/>
            <person name="Patyshakuliyeva A."/>
            <person name="Brun A."/>
            <person name="Aerts A.L."/>
            <person name="Bailey A.M."/>
            <person name="Billette C."/>
            <person name="Coutinho P.M."/>
            <person name="Deakin G."/>
            <person name="Doddapaneni H."/>
            <person name="Floudas D."/>
            <person name="Grimwood J."/>
            <person name="Hilden K."/>
            <person name="Kuees U."/>
            <person name="LaButti K.M."/>
            <person name="Lapidus A."/>
            <person name="Lindquist E.A."/>
            <person name="Lucas S.M."/>
            <person name="Murat C."/>
            <person name="Riley R.W."/>
            <person name="Salamov A.A."/>
            <person name="Schmutz J."/>
            <person name="Subramanian V."/>
            <person name="Woesten H.A.B."/>
            <person name="Xu J."/>
            <person name="Eastwood D.C."/>
            <person name="Foster G.D."/>
            <person name="Sonnenberg A.S."/>
            <person name="Cullen D."/>
            <person name="de Vries R.P."/>
            <person name="Lundell T."/>
            <person name="Hibbett D.S."/>
            <person name="Henrissat B."/>
            <person name="Burton K.S."/>
            <person name="Kerrigan R.W."/>
            <person name="Challen M.P."/>
            <person name="Grigoriev I.V."/>
            <person name="Martin F."/>
        </authorList>
    </citation>
    <scope>NUCLEOTIDE SEQUENCE [LARGE SCALE GENOMIC DNA]</scope>
    <source>
        <strain evidence="2">JB137-S8 / ATCC MYA-4627 / FGSC 10392</strain>
    </source>
</reference>
<dbReference type="EMBL" id="JH971398">
    <property type="protein sequence ID" value="EKM77096.1"/>
    <property type="molecule type" value="Genomic_DNA"/>
</dbReference>
<dbReference type="AlphaFoldDB" id="K5WP71"/>
<dbReference type="KEGG" id="abp:AGABI1DRAFT115482"/>
<sequence>MSKHRPPYTFPHLQKFEWIGSLSDWDIFLYTYINLPHLQHLILGHSHPLSRPLDPTLPPSTPNIQTTDPGLWKSFFKRMKSLHTLELTVFHSAEEWLERCRRDRPSLTCTHPFLSNNNHPKQEKLSSECKVVECHFRFTSG</sequence>
<organism evidence="1 2">
    <name type="scientific">Agaricus bisporus var. burnettii (strain JB137-S8 / ATCC MYA-4627 / FGSC 10392)</name>
    <name type="common">White button mushroom</name>
    <dbReference type="NCBI Taxonomy" id="597362"/>
    <lineage>
        <taxon>Eukaryota</taxon>
        <taxon>Fungi</taxon>
        <taxon>Dikarya</taxon>
        <taxon>Basidiomycota</taxon>
        <taxon>Agaricomycotina</taxon>
        <taxon>Agaricomycetes</taxon>
        <taxon>Agaricomycetidae</taxon>
        <taxon>Agaricales</taxon>
        <taxon>Agaricineae</taxon>
        <taxon>Agaricaceae</taxon>
        <taxon>Agaricus</taxon>
    </lineage>
</organism>
<dbReference type="OMA" id="EEWLERC"/>
<name>K5WP71_AGABU</name>
<gene>
    <name evidence="1" type="ORF">AGABI1DRAFT_115482</name>
</gene>
<keyword evidence="2" id="KW-1185">Reference proteome</keyword>
<proteinExistence type="predicted"/>
<accession>K5WP71</accession>
<evidence type="ECO:0000313" key="2">
    <source>
        <dbReference type="Proteomes" id="UP000008493"/>
    </source>
</evidence>
<dbReference type="HOGENOM" id="CLU_1824743_0_0_1"/>